<sequence length="43" mass="4287">MTFPVTSTQVSSSLGYISLGDGAKTTLAPLASASLQSASKVRG</sequence>
<dbReference type="AlphaFoldDB" id="J9GJF6"/>
<proteinExistence type="predicted"/>
<dbReference type="EMBL" id="AMCI01003680">
    <property type="protein sequence ID" value="EJW99719.1"/>
    <property type="molecule type" value="Genomic_DNA"/>
</dbReference>
<accession>J9GJF6</accession>
<evidence type="ECO:0000313" key="1">
    <source>
        <dbReference type="EMBL" id="EJW99719.1"/>
    </source>
</evidence>
<protein>
    <submittedName>
        <fullName evidence="1">Uncharacterized protein</fullName>
    </submittedName>
</protein>
<organism evidence="1">
    <name type="scientific">gut metagenome</name>
    <dbReference type="NCBI Taxonomy" id="749906"/>
    <lineage>
        <taxon>unclassified sequences</taxon>
        <taxon>metagenomes</taxon>
        <taxon>organismal metagenomes</taxon>
    </lineage>
</organism>
<comment type="caution">
    <text evidence="1">The sequence shown here is derived from an EMBL/GenBank/DDBJ whole genome shotgun (WGS) entry which is preliminary data.</text>
</comment>
<gene>
    <name evidence="1" type="ORF">EVA_12176</name>
</gene>
<reference evidence="1" key="1">
    <citation type="journal article" date="2012" name="PLoS ONE">
        <title>Gene sets for utilization of primary and secondary nutrition supplies in the distal gut of endangered iberian lynx.</title>
        <authorList>
            <person name="Alcaide M."/>
            <person name="Messina E."/>
            <person name="Richter M."/>
            <person name="Bargiela R."/>
            <person name="Peplies J."/>
            <person name="Huws S.A."/>
            <person name="Newbold C.J."/>
            <person name="Golyshin P.N."/>
            <person name="Simon M.A."/>
            <person name="Lopez G."/>
            <person name="Yakimov M.M."/>
            <person name="Ferrer M."/>
        </authorList>
    </citation>
    <scope>NUCLEOTIDE SEQUENCE</scope>
</reference>
<name>J9GJF6_9ZZZZ</name>